<keyword evidence="2" id="KW-1003">Cell membrane</keyword>
<keyword evidence="3" id="KW-0547">Nucleotide-binding</keyword>
<evidence type="ECO:0000256" key="1">
    <source>
        <dbReference type="ARBA" id="ARBA00022448"/>
    </source>
</evidence>
<dbReference type="Proteomes" id="UP000739565">
    <property type="component" value="Unassembled WGS sequence"/>
</dbReference>
<dbReference type="InterPro" id="IPR051120">
    <property type="entry name" value="ABC_AA/LPS_Transport"/>
</dbReference>
<dbReference type="SMART" id="SM00382">
    <property type="entry name" value="AAA"/>
    <property type="match status" value="1"/>
</dbReference>
<name>A0A953NAB8_9BURK</name>
<dbReference type="AlphaFoldDB" id="A0A953NAB8"/>
<dbReference type="GO" id="GO:0042941">
    <property type="term" value="P:D-alanine transmembrane transport"/>
    <property type="evidence" value="ECO:0007669"/>
    <property type="project" value="TreeGrafter"/>
</dbReference>
<dbReference type="Pfam" id="PF00005">
    <property type="entry name" value="ABC_tran"/>
    <property type="match status" value="1"/>
</dbReference>
<keyword evidence="4 6" id="KW-0067">ATP-binding</keyword>
<reference evidence="6" key="1">
    <citation type="submission" date="2021-07" db="EMBL/GenBank/DDBJ databases">
        <title>New genus and species of the family Alcaligenaceae.</title>
        <authorList>
            <person name="Hahn M.W."/>
        </authorList>
    </citation>
    <scope>NUCLEOTIDE SEQUENCE</scope>
    <source>
        <strain evidence="6">LF4-65</strain>
    </source>
</reference>
<dbReference type="GO" id="GO:1903805">
    <property type="term" value="P:L-valine import across plasma membrane"/>
    <property type="evidence" value="ECO:0007669"/>
    <property type="project" value="TreeGrafter"/>
</dbReference>
<dbReference type="GO" id="GO:0005304">
    <property type="term" value="F:L-valine transmembrane transporter activity"/>
    <property type="evidence" value="ECO:0007669"/>
    <property type="project" value="TreeGrafter"/>
</dbReference>
<dbReference type="Pfam" id="PF12399">
    <property type="entry name" value="BCA_ABC_TP_C"/>
    <property type="match status" value="1"/>
</dbReference>
<gene>
    <name evidence="6" type="ORF">KZZ10_03090</name>
</gene>
<sequence length="250" mass="27148">MLKIEHLNKSFGGVVATSDVSIHFKTESLSAVIGPNGAGKTTFFNLISGALRPDSGRILLDGEDIVGLPSSEIVHKGIGRAFQVAKLFKTLTVEESLRGALMSPLGKSSQMHGRFPLAQTRDRAYEVMEQLGLHTKADVISGNLSHGDQKLLDMALALVLKPKVLLLDEPVAGMGPEEREQMIQTVYALWKKGGLTVVLIEHDMEIVFRISQHIHVLSYGKVLAEGNAEQIRNNPAVIEAYLGKPAEVHA</sequence>
<keyword evidence="2" id="KW-0472">Membrane</keyword>
<evidence type="ECO:0000256" key="3">
    <source>
        <dbReference type="ARBA" id="ARBA00022741"/>
    </source>
</evidence>
<dbReference type="RefSeq" id="WP_259660041.1">
    <property type="nucleotide sequence ID" value="NZ_JAHXRI010000005.1"/>
</dbReference>
<dbReference type="GO" id="GO:0016887">
    <property type="term" value="F:ATP hydrolysis activity"/>
    <property type="evidence" value="ECO:0007669"/>
    <property type="project" value="InterPro"/>
</dbReference>
<accession>A0A953NAB8</accession>
<evidence type="ECO:0000256" key="2">
    <source>
        <dbReference type="ARBA" id="ARBA00022475"/>
    </source>
</evidence>
<dbReference type="GO" id="GO:0015808">
    <property type="term" value="P:L-alanine transport"/>
    <property type="evidence" value="ECO:0007669"/>
    <property type="project" value="TreeGrafter"/>
</dbReference>
<evidence type="ECO:0000259" key="5">
    <source>
        <dbReference type="PROSITE" id="PS50893"/>
    </source>
</evidence>
<dbReference type="InterPro" id="IPR003593">
    <property type="entry name" value="AAA+_ATPase"/>
</dbReference>
<dbReference type="EMBL" id="JAHXRI010000005">
    <property type="protein sequence ID" value="MBZ1349620.1"/>
    <property type="molecule type" value="Genomic_DNA"/>
</dbReference>
<dbReference type="PANTHER" id="PTHR45772:SF7">
    <property type="entry name" value="AMINO ACID ABC TRANSPORTER ATP-BINDING PROTEIN"/>
    <property type="match status" value="1"/>
</dbReference>
<dbReference type="GO" id="GO:0015192">
    <property type="term" value="F:L-phenylalanine transmembrane transporter activity"/>
    <property type="evidence" value="ECO:0007669"/>
    <property type="project" value="TreeGrafter"/>
</dbReference>
<evidence type="ECO:0000313" key="7">
    <source>
        <dbReference type="Proteomes" id="UP000739565"/>
    </source>
</evidence>
<dbReference type="GO" id="GO:0005524">
    <property type="term" value="F:ATP binding"/>
    <property type="evidence" value="ECO:0007669"/>
    <property type="project" value="UniProtKB-KW"/>
</dbReference>
<dbReference type="SUPFAM" id="SSF52540">
    <property type="entry name" value="P-loop containing nucleoside triphosphate hydrolases"/>
    <property type="match status" value="1"/>
</dbReference>
<dbReference type="GO" id="GO:0005886">
    <property type="term" value="C:plasma membrane"/>
    <property type="evidence" value="ECO:0007669"/>
    <property type="project" value="TreeGrafter"/>
</dbReference>
<dbReference type="InterPro" id="IPR003439">
    <property type="entry name" value="ABC_transporter-like_ATP-bd"/>
</dbReference>
<comment type="caution">
    <text evidence="6">The sequence shown here is derived from an EMBL/GenBank/DDBJ whole genome shotgun (WGS) entry which is preliminary data.</text>
</comment>
<dbReference type="InterPro" id="IPR027417">
    <property type="entry name" value="P-loop_NTPase"/>
</dbReference>
<dbReference type="GO" id="GO:0015188">
    <property type="term" value="F:L-isoleucine transmembrane transporter activity"/>
    <property type="evidence" value="ECO:0007669"/>
    <property type="project" value="TreeGrafter"/>
</dbReference>
<keyword evidence="7" id="KW-1185">Reference proteome</keyword>
<evidence type="ECO:0000256" key="4">
    <source>
        <dbReference type="ARBA" id="ARBA00022840"/>
    </source>
</evidence>
<dbReference type="InterPro" id="IPR017871">
    <property type="entry name" value="ABC_transporter-like_CS"/>
</dbReference>
<feature type="domain" description="ABC transporter" evidence="5">
    <location>
        <begin position="2"/>
        <end position="244"/>
    </location>
</feature>
<dbReference type="Gene3D" id="3.40.50.300">
    <property type="entry name" value="P-loop containing nucleotide triphosphate hydrolases"/>
    <property type="match status" value="1"/>
</dbReference>
<proteinExistence type="predicted"/>
<keyword evidence="1" id="KW-0813">Transport</keyword>
<dbReference type="PANTHER" id="PTHR45772">
    <property type="entry name" value="CONSERVED COMPONENT OF ABC TRANSPORTER FOR NATURAL AMINO ACIDS-RELATED"/>
    <property type="match status" value="1"/>
</dbReference>
<evidence type="ECO:0000313" key="6">
    <source>
        <dbReference type="EMBL" id="MBZ1349620.1"/>
    </source>
</evidence>
<dbReference type="PROSITE" id="PS50893">
    <property type="entry name" value="ABC_TRANSPORTER_2"/>
    <property type="match status" value="1"/>
</dbReference>
<dbReference type="GO" id="GO:1903806">
    <property type="term" value="P:L-isoleucine import across plasma membrane"/>
    <property type="evidence" value="ECO:0007669"/>
    <property type="project" value="TreeGrafter"/>
</dbReference>
<organism evidence="6 7">
    <name type="scientific">Zwartia hollandica</name>
    <dbReference type="NCBI Taxonomy" id="324606"/>
    <lineage>
        <taxon>Bacteria</taxon>
        <taxon>Pseudomonadati</taxon>
        <taxon>Pseudomonadota</taxon>
        <taxon>Betaproteobacteria</taxon>
        <taxon>Burkholderiales</taxon>
        <taxon>Alcaligenaceae</taxon>
        <taxon>Zwartia</taxon>
    </lineage>
</organism>
<dbReference type="PROSITE" id="PS00211">
    <property type="entry name" value="ABC_TRANSPORTER_1"/>
    <property type="match status" value="1"/>
</dbReference>
<dbReference type="CDD" id="cd03219">
    <property type="entry name" value="ABC_Mj1267_LivG_branched"/>
    <property type="match status" value="1"/>
</dbReference>
<dbReference type="InterPro" id="IPR032823">
    <property type="entry name" value="BCA_ABC_TP_C"/>
</dbReference>
<protein>
    <submittedName>
        <fullName evidence="6">ABC transporter ATP-binding protein</fullName>
    </submittedName>
</protein>